<feature type="region of interest" description="Disordered" evidence="1">
    <location>
        <begin position="97"/>
        <end position="150"/>
    </location>
</feature>
<evidence type="ECO:0000256" key="1">
    <source>
        <dbReference type="SAM" id="MobiDB-lite"/>
    </source>
</evidence>
<dbReference type="PANTHER" id="PTHR14199">
    <property type="entry name" value="NEUROBLASTOMA BREAKPOINT FAMILY MEMBER 6-LIKE PROTEIN"/>
    <property type="match status" value="1"/>
</dbReference>
<dbReference type="Proteomes" id="UP000515203">
    <property type="component" value="Unplaced"/>
</dbReference>
<protein>
    <submittedName>
        <fullName evidence="3">Neuroblastoma breakpoint family member 11-like</fullName>
    </submittedName>
</protein>
<dbReference type="OrthoDB" id="9635114at2759"/>
<keyword evidence="2" id="KW-1185">Reference proteome</keyword>
<proteinExistence type="predicted"/>
<evidence type="ECO:0000313" key="3">
    <source>
        <dbReference type="RefSeq" id="XP_023564423.1"/>
    </source>
</evidence>
<gene>
    <name evidence="3" type="primary">LOC111814690</name>
</gene>
<accession>A0A6P6DXD2</accession>
<organism evidence="2 3">
    <name type="scientific">Octodon degus</name>
    <name type="common">Degu</name>
    <name type="synonym">Sciurus degus</name>
    <dbReference type="NCBI Taxonomy" id="10160"/>
    <lineage>
        <taxon>Eukaryota</taxon>
        <taxon>Metazoa</taxon>
        <taxon>Chordata</taxon>
        <taxon>Craniata</taxon>
        <taxon>Vertebrata</taxon>
        <taxon>Euteleostomi</taxon>
        <taxon>Mammalia</taxon>
        <taxon>Eutheria</taxon>
        <taxon>Euarchontoglires</taxon>
        <taxon>Glires</taxon>
        <taxon>Rodentia</taxon>
        <taxon>Hystricomorpha</taxon>
        <taxon>Octodontidae</taxon>
        <taxon>Octodon</taxon>
    </lineage>
</organism>
<dbReference type="RefSeq" id="XP_023564423.1">
    <property type="nucleotide sequence ID" value="XM_023708655.1"/>
</dbReference>
<evidence type="ECO:0000313" key="2">
    <source>
        <dbReference type="Proteomes" id="UP000515203"/>
    </source>
</evidence>
<dbReference type="InParanoid" id="A0A6P6DXD2"/>
<feature type="compositionally biased region" description="Acidic residues" evidence="1">
    <location>
        <begin position="97"/>
        <end position="109"/>
    </location>
</feature>
<dbReference type="AlphaFoldDB" id="A0A6P6DXD2"/>
<dbReference type="GeneID" id="111814690"/>
<reference evidence="3" key="1">
    <citation type="submission" date="2025-08" db="UniProtKB">
        <authorList>
            <consortium name="RefSeq"/>
        </authorList>
    </citation>
    <scope>IDENTIFICATION</scope>
</reference>
<sequence length="150" mass="17187">MPDLDEDFEFLIEDQAKELTKLRQKLEEGRDTASTLHQNLSSLLAEDDQHRCQMENHRHILADGCRLAKCLAHTLSPDNLHNVDEDDKMILDSSLWEQEENELGPDSLDENYFLPTCLPDEPEPDECTSIVTFPSQKPEDRSVLDGSSEY</sequence>
<name>A0A6P6DXD2_OCTDE</name>
<dbReference type="InterPro" id="IPR055306">
    <property type="entry name" value="NBPF"/>
</dbReference>
<dbReference type="PANTHER" id="PTHR14199:SF29">
    <property type="entry name" value="NEUROBLASTOMA BREAKPOINT FAMILY MEMBER 4-RELATED"/>
    <property type="match status" value="1"/>
</dbReference>